<proteinExistence type="predicted"/>
<gene>
    <name evidence="3" type="ORF">FLX08_30970</name>
</gene>
<protein>
    <submittedName>
        <fullName evidence="3">DUF2254 domain-containing protein</fullName>
    </submittedName>
</protein>
<dbReference type="Proteomes" id="UP000316541">
    <property type="component" value="Unassembled WGS sequence"/>
</dbReference>
<reference evidence="3 4" key="1">
    <citation type="submission" date="2019-07" db="EMBL/GenBank/DDBJ databases">
        <title>Microbispora hainanensis DSM 45428.</title>
        <authorList>
            <person name="Thawai C."/>
        </authorList>
    </citation>
    <scope>NUCLEOTIDE SEQUENCE [LARGE SCALE GENOMIC DNA]</scope>
    <source>
        <strain evidence="3 4">DSM 45428</strain>
    </source>
</reference>
<keyword evidence="2" id="KW-0812">Transmembrane</keyword>
<feature type="transmembrane region" description="Helical" evidence="2">
    <location>
        <begin position="148"/>
        <end position="174"/>
    </location>
</feature>
<dbReference type="Pfam" id="PF10011">
    <property type="entry name" value="DUF2254"/>
    <property type="match status" value="1"/>
</dbReference>
<dbReference type="EMBL" id="VIRM01000050">
    <property type="protein sequence ID" value="TQS16636.1"/>
    <property type="molecule type" value="Genomic_DNA"/>
</dbReference>
<accession>A0A544YIR5</accession>
<keyword evidence="2" id="KW-1133">Transmembrane helix</keyword>
<feature type="transmembrane region" description="Helical" evidence="2">
    <location>
        <begin position="29"/>
        <end position="50"/>
    </location>
</feature>
<sequence>MQTSDKEPLRVRRGVRRVKARWQRSIAEFLRVPFALLAAFILLAAGSIALDTIRLPVLAGVHDAISRMLPKDSVSTLLTSIATSVVTITSITFSVLLLAVQQTASSFTPVVFEQFLRRRTNQVYFGFFIGLSFYCFLVLAVLRPDKNPAFSALVALALTLVAFIMLVLIIYGTVDQMRPGTVIRSIHQLAMKARGAEEALLTRTRREPRLDADGMTVHATESGYVVEIDLDLLREAAAICPGEAEIVLEIQLGSHVVFGDAVATVVCTGQPDADEARSGVLAAISLDDLRDIDVDAGYGVDEMHNIAWAAGSSAQHSPETALTAVAALRDLLARWIAVSGSERERGDELPVVYRNGVVAQAVDALASIGLVTAESREHQTCAEVLTAFAASLPRMPAREQGLLDDAVRRVLPAVVEHAYSKQLHRALTCLARSLRDAGLDETAGRVDQAAGQLRESTRWILPKPSEHPGSQAMIGEGTPVGIRRHR</sequence>
<evidence type="ECO:0000256" key="2">
    <source>
        <dbReference type="SAM" id="Phobius"/>
    </source>
</evidence>
<feature type="transmembrane region" description="Helical" evidence="2">
    <location>
        <begin position="77"/>
        <end position="100"/>
    </location>
</feature>
<feature type="transmembrane region" description="Helical" evidence="2">
    <location>
        <begin position="121"/>
        <end position="142"/>
    </location>
</feature>
<comment type="caution">
    <text evidence="3">The sequence shown here is derived from an EMBL/GenBank/DDBJ whole genome shotgun (WGS) entry which is preliminary data.</text>
</comment>
<evidence type="ECO:0000313" key="4">
    <source>
        <dbReference type="Proteomes" id="UP000316541"/>
    </source>
</evidence>
<organism evidence="3 4">
    <name type="scientific">Microbispora hainanensis</name>
    <dbReference type="NCBI Taxonomy" id="568844"/>
    <lineage>
        <taxon>Bacteria</taxon>
        <taxon>Bacillati</taxon>
        <taxon>Actinomycetota</taxon>
        <taxon>Actinomycetes</taxon>
        <taxon>Streptosporangiales</taxon>
        <taxon>Streptosporangiaceae</taxon>
        <taxon>Microbispora</taxon>
    </lineage>
</organism>
<dbReference type="RefSeq" id="WP_142623807.1">
    <property type="nucleotide sequence ID" value="NZ_VIRM01000050.1"/>
</dbReference>
<dbReference type="InterPro" id="IPR018723">
    <property type="entry name" value="DUF2254_membrane"/>
</dbReference>
<name>A0A544YIR5_9ACTN</name>
<evidence type="ECO:0000256" key="1">
    <source>
        <dbReference type="SAM" id="MobiDB-lite"/>
    </source>
</evidence>
<keyword evidence="2" id="KW-0472">Membrane</keyword>
<evidence type="ECO:0000313" key="3">
    <source>
        <dbReference type="EMBL" id="TQS16636.1"/>
    </source>
</evidence>
<feature type="region of interest" description="Disordered" evidence="1">
    <location>
        <begin position="461"/>
        <end position="486"/>
    </location>
</feature>
<dbReference type="AlphaFoldDB" id="A0A544YIR5"/>